<dbReference type="InterPro" id="IPR014044">
    <property type="entry name" value="CAP_dom"/>
</dbReference>
<keyword evidence="3" id="KW-1185">Reference proteome</keyword>
<feature type="chain" id="PRO_5005329748" evidence="1">
    <location>
        <begin position="23"/>
        <end position="301"/>
    </location>
</feature>
<evidence type="ECO:0000313" key="4">
    <source>
        <dbReference type="WBParaSite" id="SVE_0898400.1"/>
    </source>
</evidence>
<proteinExistence type="predicted"/>
<dbReference type="PANTHER" id="PTHR10334">
    <property type="entry name" value="CYSTEINE-RICH SECRETORY PROTEIN-RELATED"/>
    <property type="match status" value="1"/>
</dbReference>
<accession>A0A0K0FJB1</accession>
<evidence type="ECO:0000256" key="1">
    <source>
        <dbReference type="SAM" id="SignalP"/>
    </source>
</evidence>
<organism evidence="3 4">
    <name type="scientific">Strongyloides venezuelensis</name>
    <name type="common">Threadworm</name>
    <dbReference type="NCBI Taxonomy" id="75913"/>
    <lineage>
        <taxon>Eukaryota</taxon>
        <taxon>Metazoa</taxon>
        <taxon>Ecdysozoa</taxon>
        <taxon>Nematoda</taxon>
        <taxon>Chromadorea</taxon>
        <taxon>Rhabditida</taxon>
        <taxon>Tylenchina</taxon>
        <taxon>Panagrolaimomorpha</taxon>
        <taxon>Strongyloidoidea</taxon>
        <taxon>Strongyloididae</taxon>
        <taxon>Strongyloides</taxon>
    </lineage>
</organism>
<evidence type="ECO:0000259" key="2">
    <source>
        <dbReference type="SMART" id="SM00198"/>
    </source>
</evidence>
<feature type="domain" description="SCP" evidence="2">
    <location>
        <begin position="148"/>
        <end position="276"/>
    </location>
</feature>
<reference evidence="3" key="1">
    <citation type="submission" date="2014-07" db="EMBL/GenBank/DDBJ databases">
        <authorList>
            <person name="Martin A.A"/>
            <person name="De Silva N."/>
        </authorList>
    </citation>
    <scope>NUCLEOTIDE SEQUENCE</scope>
</reference>
<dbReference type="Proteomes" id="UP000035680">
    <property type="component" value="Unassembled WGS sequence"/>
</dbReference>
<keyword evidence="1" id="KW-0732">Signal</keyword>
<protein>
    <submittedName>
        <fullName evidence="4">SCP domain-containing protein</fullName>
    </submittedName>
</protein>
<dbReference type="WBParaSite" id="SVE_0898400.1">
    <property type="protein sequence ID" value="SVE_0898400.1"/>
    <property type="gene ID" value="SVE_0898400"/>
</dbReference>
<reference evidence="4" key="2">
    <citation type="submission" date="2015-08" db="UniProtKB">
        <authorList>
            <consortium name="WormBaseParasite"/>
        </authorList>
    </citation>
    <scope>IDENTIFICATION</scope>
</reference>
<dbReference type="AlphaFoldDB" id="A0A0K0FJB1"/>
<evidence type="ECO:0000313" key="3">
    <source>
        <dbReference type="Proteomes" id="UP000035680"/>
    </source>
</evidence>
<dbReference type="SUPFAM" id="SSF55797">
    <property type="entry name" value="PR-1-like"/>
    <property type="match status" value="1"/>
</dbReference>
<feature type="signal peptide" evidence="1">
    <location>
        <begin position="1"/>
        <end position="22"/>
    </location>
</feature>
<dbReference type="InterPro" id="IPR001283">
    <property type="entry name" value="CRISP-related"/>
</dbReference>
<name>A0A0K0FJB1_STRVS</name>
<dbReference type="InterPro" id="IPR035940">
    <property type="entry name" value="CAP_sf"/>
</dbReference>
<dbReference type="SMART" id="SM00198">
    <property type="entry name" value="SCP"/>
    <property type="match status" value="1"/>
</dbReference>
<dbReference type="Pfam" id="PF00188">
    <property type="entry name" value="CAP"/>
    <property type="match status" value="1"/>
</dbReference>
<dbReference type="Gene3D" id="3.40.33.10">
    <property type="entry name" value="CAP"/>
    <property type="match status" value="1"/>
</dbReference>
<sequence length="301" mass="35324">MKFLLNIELYIILPIIFLSIQGSKSRASQNLFSLCIRKPHSSFKENYKVTYYFYKYKILYECNGFFFKRHKDVVVYHKKLLTGKFKNIKPEGAEDCKSMDLYEPIFKITESKYSDMIKSNPFSDTICKLVWCSCGYRCFLPNNFRILKRGFVAEMNEYRRIHDALPLTVDSKLEKLANEQAEMSCLLNNPDSFKKKRNIGYLGMIYQAKVANFVVTKMYDTFINYYNWNAKYHVGSHVKYAQIIWKSTKNVGVGVHAKGIHVCVALLFSPRGCTKNFKANVRPIDPRHFHMYALLRKKFSL</sequence>